<dbReference type="Pfam" id="PF00188">
    <property type="entry name" value="CAP"/>
    <property type="match status" value="1"/>
</dbReference>
<dbReference type="EMBL" id="UYRR01032144">
    <property type="protein sequence ID" value="VDK54397.1"/>
    <property type="molecule type" value="Genomic_DNA"/>
</dbReference>
<dbReference type="InterPro" id="IPR014044">
    <property type="entry name" value="CAP_dom"/>
</dbReference>
<evidence type="ECO:0000256" key="1">
    <source>
        <dbReference type="SAM" id="SignalP"/>
    </source>
</evidence>
<sequence length="211" mass="23683">MLAAIVLLGFLPLIVNAQEKCKALEMNDKVREFITDQHNQLRSKFALGNGYESKPAKNMYQLKYDCQLENEAQKLALTCDLLQSLNGVNYFLTAGPDADNTEPEHIFKNLLNSWISYIEDNEYTFSLTTYQGNPNFPQMVWGSTTRLGCALNTNCTYYEMHADSVVCRYEQPGNVPGEVIYEAGDPCKQDSDCTTYPGSKCLADKGLCVKP</sequence>
<dbReference type="InterPro" id="IPR035940">
    <property type="entry name" value="CAP_sf"/>
</dbReference>
<feature type="signal peptide" evidence="1">
    <location>
        <begin position="1"/>
        <end position="17"/>
    </location>
</feature>
<evidence type="ECO:0000313" key="4">
    <source>
        <dbReference type="Proteomes" id="UP000267096"/>
    </source>
</evidence>
<dbReference type="CDD" id="cd05380">
    <property type="entry name" value="CAP_euk"/>
    <property type="match status" value="1"/>
</dbReference>
<dbReference type="PRINTS" id="PR00837">
    <property type="entry name" value="V5TPXLIKE"/>
</dbReference>
<protein>
    <submittedName>
        <fullName evidence="5">SCP domain-containing protein</fullName>
    </submittedName>
</protein>
<dbReference type="SMART" id="SM00198">
    <property type="entry name" value="SCP"/>
    <property type="match status" value="1"/>
</dbReference>
<keyword evidence="1" id="KW-0732">Signal</keyword>
<dbReference type="SUPFAM" id="SSF55797">
    <property type="entry name" value="PR-1-like"/>
    <property type="match status" value="1"/>
</dbReference>
<reference evidence="5" key="1">
    <citation type="submission" date="2017-02" db="UniProtKB">
        <authorList>
            <consortium name="WormBaseParasite"/>
        </authorList>
    </citation>
    <scope>IDENTIFICATION</scope>
</reference>
<gene>
    <name evidence="3" type="ORF">ASIM_LOCUS15156</name>
</gene>
<dbReference type="Proteomes" id="UP000267096">
    <property type="component" value="Unassembled WGS sequence"/>
</dbReference>
<dbReference type="PANTHER" id="PTHR10334">
    <property type="entry name" value="CYSTEINE-RICH SECRETORY PROTEIN-RELATED"/>
    <property type="match status" value="1"/>
</dbReference>
<name>A0A0M3K458_ANISI</name>
<dbReference type="OrthoDB" id="5857298at2759"/>
<evidence type="ECO:0000313" key="5">
    <source>
        <dbReference type="WBParaSite" id="ASIM_0001574901-mRNA-1"/>
    </source>
</evidence>
<dbReference type="SMR" id="A0A0M3K458"/>
<dbReference type="WBParaSite" id="ASIM_0001574901-mRNA-1">
    <property type="protein sequence ID" value="ASIM_0001574901-mRNA-1"/>
    <property type="gene ID" value="ASIM_0001574901"/>
</dbReference>
<feature type="chain" id="PRO_5043121243" evidence="1">
    <location>
        <begin position="18"/>
        <end position="211"/>
    </location>
</feature>
<accession>A0A0M3K458</accession>
<reference evidence="3 4" key="2">
    <citation type="submission" date="2018-11" db="EMBL/GenBank/DDBJ databases">
        <authorList>
            <consortium name="Pathogen Informatics"/>
        </authorList>
    </citation>
    <scope>NUCLEOTIDE SEQUENCE [LARGE SCALE GENOMIC DNA]</scope>
</reference>
<dbReference type="InterPro" id="IPR001283">
    <property type="entry name" value="CRISP-related"/>
</dbReference>
<evidence type="ECO:0000313" key="3">
    <source>
        <dbReference type="EMBL" id="VDK54397.1"/>
    </source>
</evidence>
<proteinExistence type="predicted"/>
<dbReference type="Gene3D" id="3.40.33.10">
    <property type="entry name" value="CAP"/>
    <property type="match status" value="1"/>
</dbReference>
<organism evidence="5">
    <name type="scientific">Anisakis simplex</name>
    <name type="common">Herring worm</name>
    <dbReference type="NCBI Taxonomy" id="6269"/>
    <lineage>
        <taxon>Eukaryota</taxon>
        <taxon>Metazoa</taxon>
        <taxon>Ecdysozoa</taxon>
        <taxon>Nematoda</taxon>
        <taxon>Chromadorea</taxon>
        <taxon>Rhabditida</taxon>
        <taxon>Spirurina</taxon>
        <taxon>Ascaridomorpha</taxon>
        <taxon>Ascaridoidea</taxon>
        <taxon>Anisakidae</taxon>
        <taxon>Anisakis</taxon>
        <taxon>Anisakis simplex complex</taxon>
    </lineage>
</organism>
<evidence type="ECO:0000259" key="2">
    <source>
        <dbReference type="SMART" id="SM00198"/>
    </source>
</evidence>
<keyword evidence="4" id="KW-1185">Reference proteome</keyword>
<feature type="domain" description="SCP" evidence="2">
    <location>
        <begin position="29"/>
        <end position="177"/>
    </location>
</feature>
<dbReference type="AlphaFoldDB" id="A0A0M3K458"/>